<evidence type="ECO:0000256" key="1">
    <source>
        <dbReference type="ARBA" id="ARBA00006525"/>
    </source>
</evidence>
<reference evidence="4 5" key="1">
    <citation type="submission" date="2024-09" db="EMBL/GenBank/DDBJ databases">
        <authorList>
            <person name="Sun Q."/>
            <person name="Mori K."/>
        </authorList>
    </citation>
    <scope>NUCLEOTIDE SEQUENCE [LARGE SCALE GENOMIC DNA]</scope>
    <source>
        <strain evidence="4 5">JCM 3143</strain>
    </source>
</reference>
<protein>
    <submittedName>
        <fullName evidence="4">DNA-processing protein DprA</fullName>
    </submittedName>
</protein>
<dbReference type="Proteomes" id="UP001589532">
    <property type="component" value="Unassembled WGS sequence"/>
</dbReference>
<comment type="similarity">
    <text evidence="1">Belongs to the DprA/Smf family.</text>
</comment>
<dbReference type="NCBIfam" id="TIGR00732">
    <property type="entry name" value="dprA"/>
    <property type="match status" value="1"/>
</dbReference>
<evidence type="ECO:0000259" key="3">
    <source>
        <dbReference type="Pfam" id="PF02481"/>
    </source>
</evidence>
<dbReference type="PANTHER" id="PTHR43022">
    <property type="entry name" value="PROTEIN SMF"/>
    <property type="match status" value="1"/>
</dbReference>
<comment type="caution">
    <text evidence="4">The sequence shown here is derived from an EMBL/GenBank/DDBJ whole genome shotgun (WGS) entry which is preliminary data.</text>
</comment>
<dbReference type="PANTHER" id="PTHR43022:SF1">
    <property type="entry name" value="PROTEIN SMF"/>
    <property type="match status" value="1"/>
</dbReference>
<dbReference type="EMBL" id="JBHMBW010000037">
    <property type="protein sequence ID" value="MFB9628038.1"/>
    <property type="molecule type" value="Genomic_DNA"/>
</dbReference>
<proteinExistence type="inferred from homology"/>
<accession>A0ABV5SB68</accession>
<name>A0ABV5SB68_9ACTN</name>
<sequence>MGRLVMQYGAPAAVEAIRARALPPEFAAQEAQRAHEAKQDRTPDLTARLNAWQARLAAADPAADLEAGERSGARLIIPGSPEWPTQLDQLGLGRPLGLWLHGAADLRFSCLRSVAVVGARAATAYGAHIAAEFGVGLSESGWSVVSGGAFGVDGAVHRGALAGGSPTVVVLACGVDVCYPADHDTLFAAVRDQGVVISECPPGVHPTRARFLIRNRLIAALSRGTVVVEAALRSGALNTAAHALSLNRHLGAVPGPVTSGMSAGCHKLLRERKAVCVTSPEEMIDLVGVIGDDLATPSRPPAVPRDKLNETTRKVLDAIPVRGGAGPASIAVAAGVSLDAALSALGGLAAAGYIERTTSGWRLRKQTASYRKAPDSAVLEPPLTPESDPTDEPPFPDDDFRA</sequence>
<feature type="compositionally biased region" description="Acidic residues" evidence="2">
    <location>
        <begin position="388"/>
        <end position="402"/>
    </location>
</feature>
<keyword evidence="5" id="KW-1185">Reference proteome</keyword>
<dbReference type="Pfam" id="PF02481">
    <property type="entry name" value="DNA_processg_A"/>
    <property type="match status" value="1"/>
</dbReference>
<feature type="region of interest" description="Disordered" evidence="2">
    <location>
        <begin position="370"/>
        <end position="402"/>
    </location>
</feature>
<gene>
    <name evidence="4" type="primary">dprA</name>
    <name evidence="4" type="ORF">ACFFSA_33560</name>
</gene>
<dbReference type="InterPro" id="IPR057666">
    <property type="entry name" value="DrpA_SLOG"/>
</dbReference>
<evidence type="ECO:0000313" key="5">
    <source>
        <dbReference type="Proteomes" id="UP001589532"/>
    </source>
</evidence>
<dbReference type="RefSeq" id="WP_344986829.1">
    <property type="nucleotide sequence ID" value="NZ_BAAAXV010000001.1"/>
</dbReference>
<evidence type="ECO:0000313" key="4">
    <source>
        <dbReference type="EMBL" id="MFB9628038.1"/>
    </source>
</evidence>
<feature type="domain" description="Smf/DprA SLOG" evidence="3">
    <location>
        <begin position="75"/>
        <end position="286"/>
    </location>
</feature>
<dbReference type="InterPro" id="IPR003488">
    <property type="entry name" value="DprA"/>
</dbReference>
<evidence type="ECO:0000256" key="2">
    <source>
        <dbReference type="SAM" id="MobiDB-lite"/>
    </source>
</evidence>
<dbReference type="SUPFAM" id="SSF102405">
    <property type="entry name" value="MCP/YpsA-like"/>
    <property type="match status" value="1"/>
</dbReference>
<organism evidence="4 5">
    <name type="scientific">Nonomuraea helvata</name>
    <dbReference type="NCBI Taxonomy" id="37484"/>
    <lineage>
        <taxon>Bacteria</taxon>
        <taxon>Bacillati</taxon>
        <taxon>Actinomycetota</taxon>
        <taxon>Actinomycetes</taxon>
        <taxon>Streptosporangiales</taxon>
        <taxon>Streptosporangiaceae</taxon>
        <taxon>Nonomuraea</taxon>
    </lineage>
</organism>
<dbReference type="Gene3D" id="3.40.50.450">
    <property type="match status" value="1"/>
</dbReference>